<organism evidence="2 3">
    <name type="scientific">Natranaerobius trueperi</name>
    <dbReference type="NCBI Taxonomy" id="759412"/>
    <lineage>
        <taxon>Bacteria</taxon>
        <taxon>Bacillati</taxon>
        <taxon>Bacillota</taxon>
        <taxon>Clostridia</taxon>
        <taxon>Natranaerobiales</taxon>
        <taxon>Natranaerobiaceae</taxon>
        <taxon>Natranaerobius</taxon>
    </lineage>
</organism>
<keyword evidence="3" id="KW-1185">Reference proteome</keyword>
<proteinExistence type="predicted"/>
<comment type="caution">
    <text evidence="2">The sequence shown here is derived from an EMBL/GenBank/DDBJ whole genome shotgun (WGS) entry which is preliminary data.</text>
</comment>
<dbReference type="Pfam" id="PF02613">
    <property type="entry name" value="Nitrate_red_del"/>
    <property type="match status" value="1"/>
</dbReference>
<dbReference type="AlphaFoldDB" id="A0A226BZR7"/>
<gene>
    <name evidence="2" type="ORF">CDO51_06930</name>
</gene>
<accession>A0A226BZR7</accession>
<dbReference type="InterPro" id="IPR036411">
    <property type="entry name" value="TorD-like_sf"/>
</dbReference>
<dbReference type="PANTHER" id="PTHR34227:SF1">
    <property type="entry name" value="DIMETHYL SULFOXIDE REDUCTASE CHAPERONE-RELATED"/>
    <property type="match status" value="1"/>
</dbReference>
<dbReference type="Gene3D" id="1.10.3480.10">
    <property type="entry name" value="TorD-like"/>
    <property type="match status" value="1"/>
</dbReference>
<keyword evidence="1" id="KW-0143">Chaperone</keyword>
<dbReference type="EMBL" id="NIQC01000013">
    <property type="protein sequence ID" value="OWZ83679.1"/>
    <property type="molecule type" value="Genomic_DNA"/>
</dbReference>
<dbReference type="SUPFAM" id="SSF89155">
    <property type="entry name" value="TorD-like"/>
    <property type="match status" value="1"/>
</dbReference>
<dbReference type="PANTHER" id="PTHR34227">
    <property type="entry name" value="CHAPERONE PROTEIN YCDY"/>
    <property type="match status" value="1"/>
</dbReference>
<dbReference type="Proteomes" id="UP000214588">
    <property type="component" value="Unassembled WGS sequence"/>
</dbReference>
<dbReference type="InterPro" id="IPR020945">
    <property type="entry name" value="DMSO/NO3_reduct_chaperone"/>
</dbReference>
<evidence type="ECO:0000313" key="3">
    <source>
        <dbReference type="Proteomes" id="UP000214588"/>
    </source>
</evidence>
<evidence type="ECO:0000313" key="2">
    <source>
        <dbReference type="EMBL" id="OWZ83679.1"/>
    </source>
</evidence>
<protein>
    <recommendedName>
        <fullName evidence="4">Molecular chaperone TorD</fullName>
    </recommendedName>
</protein>
<dbReference type="InterPro" id="IPR050289">
    <property type="entry name" value="TorD/DmsD_chaperones"/>
</dbReference>
<evidence type="ECO:0008006" key="4">
    <source>
        <dbReference type="Google" id="ProtNLM"/>
    </source>
</evidence>
<name>A0A226BZR7_9FIRM</name>
<evidence type="ECO:0000256" key="1">
    <source>
        <dbReference type="ARBA" id="ARBA00023186"/>
    </source>
</evidence>
<reference evidence="2 3" key="1">
    <citation type="submission" date="2017-06" db="EMBL/GenBank/DDBJ databases">
        <title>Draft Genome Sequence of Natranaerobius trueperi halophilic, alkalithermophilic bacteria from soda lakes.</title>
        <authorList>
            <person name="Zhao B."/>
        </authorList>
    </citation>
    <scope>NUCLEOTIDE SEQUENCE [LARGE SCALE GENOMIC DNA]</scope>
    <source>
        <strain evidence="2 3">DSM 18760</strain>
    </source>
</reference>
<sequence>MISDIRILNYQLLSSLFYDVPNELQLKDYLLITKRLSEICDKDTRNELHFLNNRIESVLDKDLNQIAVEYSKLFLLPNGVVPYASCYLDGKKLLKQESWEQVKDFYMKLGWKIDEDENYLADHISVELAFMAKLVEECDKKVQNQFFNSFLITWLPSLFQDIKNKEISYFYYAVACFGDAFIKKEQNRIWDGGVKNG</sequence>